<evidence type="ECO:0000313" key="4">
    <source>
        <dbReference type="EMBL" id="SEL83259.1"/>
    </source>
</evidence>
<dbReference type="InterPro" id="IPR051799">
    <property type="entry name" value="NADH_flavin_oxidoreductase"/>
</dbReference>
<dbReference type="Gene3D" id="3.20.20.70">
    <property type="entry name" value="Aldolase class I"/>
    <property type="match status" value="1"/>
</dbReference>
<dbReference type="Pfam" id="PF00724">
    <property type="entry name" value="Oxidored_FMN"/>
    <property type="match status" value="1"/>
</dbReference>
<evidence type="ECO:0000256" key="2">
    <source>
        <dbReference type="ARBA" id="ARBA00023002"/>
    </source>
</evidence>
<dbReference type="EMBL" id="FNZR01000011">
    <property type="protein sequence ID" value="SEL83259.1"/>
    <property type="molecule type" value="Genomic_DNA"/>
</dbReference>
<dbReference type="SUPFAM" id="SSF51395">
    <property type="entry name" value="FMN-linked oxidoreductases"/>
    <property type="match status" value="1"/>
</dbReference>
<dbReference type="AlphaFoldDB" id="A0A1H7TFG3"/>
<gene>
    <name evidence="4" type="ORF">SAMN05421740_11121</name>
</gene>
<dbReference type="STRING" id="332977.SAMN05421740_11121"/>
<accession>A0A1H7TFG3</accession>
<keyword evidence="1" id="KW-0285">Flavoprotein</keyword>
<organism evidence="4 5">
    <name type="scientific">Parapedobacter koreensis</name>
    <dbReference type="NCBI Taxonomy" id="332977"/>
    <lineage>
        <taxon>Bacteria</taxon>
        <taxon>Pseudomonadati</taxon>
        <taxon>Bacteroidota</taxon>
        <taxon>Sphingobacteriia</taxon>
        <taxon>Sphingobacteriales</taxon>
        <taxon>Sphingobacteriaceae</taxon>
        <taxon>Parapedobacter</taxon>
    </lineage>
</organism>
<dbReference type="InterPro" id="IPR001155">
    <property type="entry name" value="OxRdtase_FMN_N"/>
</dbReference>
<dbReference type="RefSeq" id="WP_090608553.1">
    <property type="nucleotide sequence ID" value="NZ_FNZR01000011.1"/>
</dbReference>
<keyword evidence="2" id="KW-0560">Oxidoreductase</keyword>
<keyword evidence="5" id="KW-1185">Reference proteome</keyword>
<evidence type="ECO:0000256" key="1">
    <source>
        <dbReference type="ARBA" id="ARBA00022630"/>
    </source>
</evidence>
<evidence type="ECO:0000313" key="5">
    <source>
        <dbReference type="Proteomes" id="UP000198916"/>
    </source>
</evidence>
<dbReference type="Proteomes" id="UP000198916">
    <property type="component" value="Unassembled WGS sequence"/>
</dbReference>
<sequence>MKPYKKLLEPFQLINGIEIKNRIVMAPMTTWAGNHDFTISDEEVEWYKERVNDVGLIITGCTHVTPEGIGFTHEFAAYDDRFIPSLKKLADAAKSGGAPAILQIFHAGNKTVTDLSPNQTVVSASAIKSEVTPFTPAELLTPRALAAHEIRDIIKAFGATTRRAIEAGFDGIEIHGAHGFLNQNFLSPLFNQRTDQWGGSIENRLRFSTEVVREVRRVIAEYADRPFVLGFRISPEELPKEGLRLPDSLALVDRLIQEQVDYLHFSLFQVLTQKPLDSNTNKTIAQVLTSYINNRVPVIAAGQVTTPTEADQALSLGLDLVAIGRSLVVNPKWAQWANEGREDDITMILDTDLAADKKIPEKLMAIVHSAKGWIKTTQEVMA</sequence>
<dbReference type="PANTHER" id="PTHR43656:SF2">
    <property type="entry name" value="BINDING OXIDOREDUCTASE, PUTATIVE (AFU_ORTHOLOGUE AFUA_2G08260)-RELATED"/>
    <property type="match status" value="1"/>
</dbReference>
<proteinExistence type="predicted"/>
<dbReference type="GO" id="GO:0010181">
    <property type="term" value="F:FMN binding"/>
    <property type="evidence" value="ECO:0007669"/>
    <property type="project" value="InterPro"/>
</dbReference>
<dbReference type="GO" id="GO:0016491">
    <property type="term" value="F:oxidoreductase activity"/>
    <property type="evidence" value="ECO:0007669"/>
    <property type="project" value="UniProtKB-KW"/>
</dbReference>
<evidence type="ECO:0000259" key="3">
    <source>
        <dbReference type="Pfam" id="PF00724"/>
    </source>
</evidence>
<name>A0A1H7TFG3_9SPHI</name>
<feature type="domain" description="NADH:flavin oxidoreductase/NADH oxidase N-terminal" evidence="3">
    <location>
        <begin position="6"/>
        <end position="343"/>
    </location>
</feature>
<dbReference type="PANTHER" id="PTHR43656">
    <property type="entry name" value="BINDING OXIDOREDUCTASE, PUTATIVE (AFU_ORTHOLOGUE AFUA_2G08260)-RELATED"/>
    <property type="match status" value="1"/>
</dbReference>
<dbReference type="CDD" id="cd04735">
    <property type="entry name" value="OYE_like_4_FMN"/>
    <property type="match status" value="1"/>
</dbReference>
<reference evidence="5" key="1">
    <citation type="submission" date="2016-10" db="EMBL/GenBank/DDBJ databases">
        <authorList>
            <person name="Varghese N."/>
            <person name="Submissions S."/>
        </authorList>
    </citation>
    <scope>NUCLEOTIDE SEQUENCE [LARGE SCALE GENOMIC DNA]</scope>
    <source>
        <strain evidence="5">Jip14</strain>
    </source>
</reference>
<dbReference type="InterPro" id="IPR013785">
    <property type="entry name" value="Aldolase_TIM"/>
</dbReference>
<dbReference type="OrthoDB" id="9772736at2"/>
<protein>
    <submittedName>
        <fullName evidence="4">2,4-dienoyl-CoA reductase</fullName>
    </submittedName>
</protein>